<feature type="transmembrane region" description="Helical" evidence="11">
    <location>
        <begin position="105"/>
        <end position="132"/>
    </location>
</feature>
<dbReference type="InterPro" id="IPR041647">
    <property type="entry name" value="IRK_C"/>
</dbReference>
<keyword evidence="7 11" id="KW-1133">Transmembrane helix</keyword>
<dbReference type="InterPro" id="IPR016449">
    <property type="entry name" value="K_chnl_inward-rec_Kir"/>
</dbReference>
<evidence type="ECO:0000256" key="8">
    <source>
        <dbReference type="ARBA" id="ARBA00023065"/>
    </source>
</evidence>
<evidence type="ECO:0000313" key="15">
    <source>
        <dbReference type="Proteomes" id="UP001562159"/>
    </source>
</evidence>
<evidence type="ECO:0000313" key="14">
    <source>
        <dbReference type="EMBL" id="MEY2183155.1"/>
    </source>
</evidence>
<keyword evidence="15" id="KW-1185">Reference proteome</keyword>
<comment type="caution">
    <text evidence="14">The sequence shown here is derived from an EMBL/GenBank/DDBJ whole genome shotgun (WGS) entry which is preliminary data.</text>
</comment>
<keyword evidence="2" id="KW-0813">Transport</keyword>
<keyword evidence="5" id="KW-0851">Voltage-gated channel</keyword>
<evidence type="ECO:0000256" key="10">
    <source>
        <dbReference type="ARBA" id="ARBA00023303"/>
    </source>
</evidence>
<gene>
    <name evidence="14" type="ORF">AB7878_12080</name>
</gene>
<dbReference type="PRINTS" id="PR01320">
    <property type="entry name" value="KIRCHANNEL"/>
</dbReference>
<evidence type="ECO:0000256" key="4">
    <source>
        <dbReference type="ARBA" id="ARBA00022692"/>
    </source>
</evidence>
<dbReference type="EMBL" id="JBGBPY010000001">
    <property type="protein sequence ID" value="MEY2183155.1"/>
    <property type="molecule type" value="Genomic_DNA"/>
</dbReference>
<feature type="domain" description="Inward rectifier potassium channel C-terminal" evidence="13">
    <location>
        <begin position="141"/>
        <end position="295"/>
    </location>
</feature>
<evidence type="ECO:0000256" key="9">
    <source>
        <dbReference type="ARBA" id="ARBA00023136"/>
    </source>
</evidence>
<keyword evidence="10" id="KW-0407">Ion channel</keyword>
<dbReference type="Pfam" id="PF17655">
    <property type="entry name" value="IRK_C"/>
    <property type="match status" value="1"/>
</dbReference>
<dbReference type="Proteomes" id="UP001562159">
    <property type="component" value="Unassembled WGS sequence"/>
</dbReference>
<evidence type="ECO:0000256" key="5">
    <source>
        <dbReference type="ARBA" id="ARBA00022882"/>
    </source>
</evidence>
<dbReference type="InterPro" id="IPR013518">
    <property type="entry name" value="K_chnl_inward-rec_Kir_cyto"/>
</dbReference>
<feature type="domain" description="Potassium channel" evidence="12">
    <location>
        <begin position="61"/>
        <end position="134"/>
    </location>
</feature>
<evidence type="ECO:0000256" key="3">
    <source>
        <dbReference type="ARBA" id="ARBA00022538"/>
    </source>
</evidence>
<feature type="transmembrane region" description="Helical" evidence="11">
    <location>
        <begin position="81"/>
        <end position="99"/>
    </location>
</feature>
<reference evidence="14 15" key="1">
    <citation type="submission" date="2024-07" db="EMBL/GenBank/DDBJ databases">
        <title>Molecular mechanisms and environmental adaptations of flagellar loss and biofilm growth of Rhodanobacter under environmental stress.</title>
        <authorList>
            <person name="Chen M."/>
        </authorList>
    </citation>
    <scope>NUCLEOTIDE SEQUENCE [LARGE SCALE GENOMIC DNA]</scope>
    <source>
        <strain evidence="14 15">RS22</strain>
    </source>
</reference>
<dbReference type="SUPFAM" id="SSF81324">
    <property type="entry name" value="Voltage-gated potassium channels"/>
    <property type="match status" value="1"/>
</dbReference>
<protein>
    <submittedName>
        <fullName evidence="14">Ion channel</fullName>
    </submittedName>
</protein>
<dbReference type="InterPro" id="IPR013099">
    <property type="entry name" value="K_chnl_dom"/>
</dbReference>
<dbReference type="Gene3D" id="1.10.287.70">
    <property type="match status" value="1"/>
</dbReference>
<name>A0ABV4ATB9_9GAMM</name>
<keyword evidence="3" id="KW-0633">Potassium transport</keyword>
<dbReference type="InterPro" id="IPR014756">
    <property type="entry name" value="Ig_E-set"/>
</dbReference>
<keyword evidence="8" id="KW-0406">Ion transport</keyword>
<proteinExistence type="predicted"/>
<evidence type="ECO:0000256" key="7">
    <source>
        <dbReference type="ARBA" id="ARBA00022989"/>
    </source>
</evidence>
<dbReference type="Gene3D" id="2.60.40.1400">
    <property type="entry name" value="G protein-activated inward rectifier potassium channel 1"/>
    <property type="match status" value="1"/>
</dbReference>
<comment type="subcellular location">
    <subcellularLocation>
        <location evidence="1">Membrane</location>
        <topology evidence="1">Multi-pass membrane protein</topology>
    </subcellularLocation>
</comment>
<dbReference type="PANTHER" id="PTHR11767:SF102">
    <property type="entry name" value="INWARDLY RECTIFYING POTASSIUM CHANNEL 1, ISOFORM F"/>
    <property type="match status" value="1"/>
</dbReference>
<keyword evidence="6" id="KW-0630">Potassium</keyword>
<sequence>MNLKHLLPLRRRPRIITIGGRPFVSRGLSQRLWDDIYHHALTVRWPVFFLTAGAAFLLLNAIFASLYLLGEHPIANQFPRGFGGAFFFSVETLATVGYGDMHPQTLYAHCVATLEIFTGMACIAVTTGLIFARFSRPRARMTFASNPVVRTVDGRQTLMIRAANMRQNLISEAYAQLHMIRLETSPEGLKLRKIHDLKLVRDRHPIFILSWLLMHVIDESSPLYGVSAEAMEQTQTLFLLTIEGIDETTSQSMLARHQWRHDDLRWNHRYADLVTDDGHGLNIIDYGVFHDVVPLEDEVQSG</sequence>
<evidence type="ECO:0000256" key="11">
    <source>
        <dbReference type="SAM" id="Phobius"/>
    </source>
</evidence>
<keyword evidence="9 11" id="KW-0472">Membrane</keyword>
<dbReference type="PANTHER" id="PTHR11767">
    <property type="entry name" value="INWARD RECTIFIER POTASSIUM CHANNEL"/>
    <property type="match status" value="1"/>
</dbReference>
<dbReference type="SUPFAM" id="SSF81296">
    <property type="entry name" value="E set domains"/>
    <property type="match status" value="1"/>
</dbReference>
<evidence type="ECO:0000256" key="6">
    <source>
        <dbReference type="ARBA" id="ARBA00022958"/>
    </source>
</evidence>
<evidence type="ECO:0000256" key="2">
    <source>
        <dbReference type="ARBA" id="ARBA00022448"/>
    </source>
</evidence>
<dbReference type="Pfam" id="PF07885">
    <property type="entry name" value="Ion_trans_2"/>
    <property type="match status" value="1"/>
</dbReference>
<keyword evidence="4 11" id="KW-0812">Transmembrane</keyword>
<evidence type="ECO:0000259" key="12">
    <source>
        <dbReference type="Pfam" id="PF07885"/>
    </source>
</evidence>
<evidence type="ECO:0000256" key="1">
    <source>
        <dbReference type="ARBA" id="ARBA00004141"/>
    </source>
</evidence>
<accession>A0ABV4ATB9</accession>
<feature type="transmembrane region" description="Helical" evidence="11">
    <location>
        <begin position="47"/>
        <end position="69"/>
    </location>
</feature>
<organism evidence="14 15">
    <name type="scientific">Rhodanobacter humi</name>
    <dbReference type="NCBI Taxonomy" id="1888173"/>
    <lineage>
        <taxon>Bacteria</taxon>
        <taxon>Pseudomonadati</taxon>
        <taxon>Pseudomonadota</taxon>
        <taxon>Gammaproteobacteria</taxon>
        <taxon>Lysobacterales</taxon>
        <taxon>Rhodanobacteraceae</taxon>
        <taxon>Rhodanobacter</taxon>
    </lineage>
</organism>
<evidence type="ECO:0000259" key="13">
    <source>
        <dbReference type="Pfam" id="PF17655"/>
    </source>
</evidence>